<protein>
    <submittedName>
        <fullName evidence="1">Uncharacterized protein</fullName>
    </submittedName>
</protein>
<dbReference type="Proteomes" id="UP000319771">
    <property type="component" value="Unassembled WGS sequence"/>
</dbReference>
<dbReference type="EMBL" id="VBPB01000365">
    <property type="protein sequence ID" value="TMQ68890.1"/>
    <property type="molecule type" value="Genomic_DNA"/>
</dbReference>
<dbReference type="AlphaFoldDB" id="A0A538TZ18"/>
<dbReference type="Pfam" id="PF11617">
    <property type="entry name" value="Cu-binding_MopE"/>
    <property type="match status" value="1"/>
</dbReference>
<feature type="non-terminal residue" evidence="1">
    <location>
        <position position="1"/>
    </location>
</feature>
<evidence type="ECO:0000313" key="2">
    <source>
        <dbReference type="Proteomes" id="UP000319771"/>
    </source>
</evidence>
<organism evidence="1 2">
    <name type="scientific">Eiseniibacteriota bacterium</name>
    <dbReference type="NCBI Taxonomy" id="2212470"/>
    <lineage>
        <taxon>Bacteria</taxon>
        <taxon>Candidatus Eiseniibacteriota</taxon>
    </lineage>
</organism>
<reference evidence="1 2" key="1">
    <citation type="journal article" date="2019" name="Nat. Microbiol.">
        <title>Mediterranean grassland soil C-N compound turnover is dependent on rainfall and depth, and is mediated by genomically divergent microorganisms.</title>
        <authorList>
            <person name="Diamond S."/>
            <person name="Andeer P.F."/>
            <person name="Li Z."/>
            <person name="Crits-Christoph A."/>
            <person name="Burstein D."/>
            <person name="Anantharaman K."/>
            <person name="Lane K.R."/>
            <person name="Thomas B.C."/>
            <person name="Pan C."/>
            <person name="Northen T.R."/>
            <person name="Banfield J.F."/>
        </authorList>
    </citation>
    <scope>NUCLEOTIDE SEQUENCE [LARGE SCALE GENOMIC DNA]</scope>
    <source>
        <strain evidence="1">WS_11</strain>
    </source>
</reference>
<name>A0A538TZ18_UNCEI</name>
<sequence length="134" mass="14296">GHLAVVYVEAYRSASSDGDNYQLSYSTDGTNYTNMFIVKKTADDNLAQYFSLPLSLSGAITIRAQDTNRTSGTALDTLYVDQIRIITSDPADCNDRAASISPAANEGPAGAPTCSDLIDNNCDGRLDSNDANCR</sequence>
<comment type="caution">
    <text evidence="1">The sequence shown here is derived from an EMBL/GenBank/DDBJ whole genome shotgun (WGS) entry which is preliminary data.</text>
</comment>
<accession>A0A538TZ18</accession>
<evidence type="ECO:0000313" key="1">
    <source>
        <dbReference type="EMBL" id="TMQ68890.1"/>
    </source>
</evidence>
<dbReference type="InterPro" id="IPR021655">
    <property type="entry name" value="Put_metal-bd"/>
</dbReference>
<proteinExistence type="predicted"/>
<gene>
    <name evidence="1" type="ORF">E6K81_16155</name>
</gene>